<protein>
    <submittedName>
        <fullName evidence="2">Uncharacterized protein</fullName>
    </submittedName>
</protein>
<evidence type="ECO:0000313" key="2">
    <source>
        <dbReference type="EMBL" id="NGP89932.1"/>
    </source>
</evidence>
<feature type="transmembrane region" description="Helical" evidence="1">
    <location>
        <begin position="5"/>
        <end position="21"/>
    </location>
</feature>
<organism evidence="2 3">
    <name type="scientific">Fodinibius halophilus</name>
    <dbReference type="NCBI Taxonomy" id="1736908"/>
    <lineage>
        <taxon>Bacteria</taxon>
        <taxon>Pseudomonadati</taxon>
        <taxon>Balneolota</taxon>
        <taxon>Balneolia</taxon>
        <taxon>Balneolales</taxon>
        <taxon>Balneolaceae</taxon>
        <taxon>Fodinibius</taxon>
    </lineage>
</organism>
<sequence>MGSILEVISILLFIFSLWLGYEKIETSKLTQSILFVADLSLIIVGVIQLGSLGVWIALTANFLGILIYSARLAMKKEELLVSASTQGGFEREEVENLYEELGESNNIFEYVGPIERAKIIYLISQRGRNLEEIKKLAIVIALIWYVQKLDLEILVKKFDRLLRLWDKTVDDAMDVADTLTKGNQMSAADFEENLDAMIAFKDPF</sequence>
<dbReference type="EMBL" id="JAALLS010000027">
    <property type="protein sequence ID" value="NGP89932.1"/>
    <property type="molecule type" value="Genomic_DNA"/>
</dbReference>
<dbReference type="Proteomes" id="UP000479132">
    <property type="component" value="Unassembled WGS sequence"/>
</dbReference>
<evidence type="ECO:0000256" key="1">
    <source>
        <dbReference type="SAM" id="Phobius"/>
    </source>
</evidence>
<proteinExistence type="predicted"/>
<keyword evidence="3" id="KW-1185">Reference proteome</keyword>
<dbReference type="RefSeq" id="WP_165271157.1">
    <property type="nucleotide sequence ID" value="NZ_JAALLS010000027.1"/>
</dbReference>
<comment type="caution">
    <text evidence="2">The sequence shown here is derived from an EMBL/GenBank/DDBJ whole genome shotgun (WGS) entry which is preliminary data.</text>
</comment>
<keyword evidence="1" id="KW-0472">Membrane</keyword>
<gene>
    <name evidence="2" type="ORF">G3569_16350</name>
</gene>
<keyword evidence="1" id="KW-1133">Transmembrane helix</keyword>
<accession>A0A6M1TIQ7</accession>
<feature type="transmembrane region" description="Helical" evidence="1">
    <location>
        <begin position="41"/>
        <end position="68"/>
    </location>
</feature>
<name>A0A6M1TIQ7_9BACT</name>
<keyword evidence="1" id="KW-0812">Transmembrane</keyword>
<reference evidence="2 3" key="1">
    <citation type="submission" date="2020-02" db="EMBL/GenBank/DDBJ databases">
        <title>Aliifodinibius halophilus 2W32, complete genome.</title>
        <authorList>
            <person name="Li Y."/>
            <person name="Wu S."/>
        </authorList>
    </citation>
    <scope>NUCLEOTIDE SEQUENCE [LARGE SCALE GENOMIC DNA]</scope>
    <source>
        <strain evidence="2 3">2W32</strain>
    </source>
</reference>
<dbReference type="AlphaFoldDB" id="A0A6M1TIQ7"/>
<evidence type="ECO:0000313" key="3">
    <source>
        <dbReference type="Proteomes" id="UP000479132"/>
    </source>
</evidence>